<name>A0A381ZGU8_9ZZZZ</name>
<accession>A0A381ZGU8</accession>
<proteinExistence type="predicted"/>
<keyword evidence="1" id="KW-0812">Transmembrane</keyword>
<evidence type="ECO:0000256" key="1">
    <source>
        <dbReference type="SAM" id="Phobius"/>
    </source>
</evidence>
<feature type="non-terminal residue" evidence="2">
    <location>
        <position position="1"/>
    </location>
</feature>
<feature type="transmembrane region" description="Helical" evidence="1">
    <location>
        <begin position="43"/>
        <end position="63"/>
    </location>
</feature>
<keyword evidence="1" id="KW-0472">Membrane</keyword>
<gene>
    <name evidence="2" type="ORF">METZ01_LOCUS141075</name>
</gene>
<reference evidence="2" key="1">
    <citation type="submission" date="2018-05" db="EMBL/GenBank/DDBJ databases">
        <authorList>
            <person name="Lanie J.A."/>
            <person name="Ng W.-L."/>
            <person name="Kazmierczak K.M."/>
            <person name="Andrzejewski T.M."/>
            <person name="Davidsen T.M."/>
            <person name="Wayne K.J."/>
            <person name="Tettelin H."/>
            <person name="Glass J.I."/>
            <person name="Rusch D."/>
            <person name="Podicherti R."/>
            <person name="Tsui H.-C.T."/>
            <person name="Winkler M.E."/>
        </authorList>
    </citation>
    <scope>NUCLEOTIDE SEQUENCE</scope>
</reference>
<sequence>VLTPEQNAIVYLMFLNGILFLGLRFIAFSIVYHDSKGSKRIGYALLTTVLLIALIQQEYQAMIQLSFIDSDIRKILLGGCVAPIFLLSIAYYRMKRSRFESEANKIEHPKD</sequence>
<protein>
    <submittedName>
        <fullName evidence="2">Uncharacterized protein</fullName>
    </submittedName>
</protein>
<keyword evidence="1" id="KW-1133">Transmembrane helix</keyword>
<organism evidence="2">
    <name type="scientific">marine metagenome</name>
    <dbReference type="NCBI Taxonomy" id="408172"/>
    <lineage>
        <taxon>unclassified sequences</taxon>
        <taxon>metagenomes</taxon>
        <taxon>ecological metagenomes</taxon>
    </lineage>
</organism>
<evidence type="ECO:0000313" key="2">
    <source>
        <dbReference type="EMBL" id="SVA88221.1"/>
    </source>
</evidence>
<feature type="transmembrane region" description="Helical" evidence="1">
    <location>
        <begin position="75"/>
        <end position="92"/>
    </location>
</feature>
<dbReference type="EMBL" id="UINC01021192">
    <property type="protein sequence ID" value="SVA88221.1"/>
    <property type="molecule type" value="Genomic_DNA"/>
</dbReference>
<dbReference type="AlphaFoldDB" id="A0A381ZGU8"/>
<feature type="transmembrane region" description="Helical" evidence="1">
    <location>
        <begin position="12"/>
        <end position="31"/>
    </location>
</feature>